<accession>A0A7D5BRH3</accession>
<dbReference type="Gene3D" id="3.40.50.360">
    <property type="match status" value="1"/>
</dbReference>
<dbReference type="EMBL" id="JABNND010000028">
    <property type="protein sequence ID" value="NQX51802.1"/>
    <property type="molecule type" value="Genomic_DNA"/>
</dbReference>
<sequence length="95" mass="10743">MSSDWVDANDFYEWLEHEKLSSLTFGVCGSGDTFYEDFCTAVDNFDSRLENTGAIRGADPVKVELYPEAEDEQRLGNFVLSILNTKKGHDENQNV</sequence>
<dbReference type="GO" id="GO:0010181">
    <property type="term" value="F:FMN binding"/>
    <property type="evidence" value="ECO:0007669"/>
    <property type="project" value="InterPro"/>
</dbReference>
<evidence type="ECO:0000313" key="2">
    <source>
        <dbReference type="Proteomes" id="UP000551316"/>
    </source>
</evidence>
<dbReference type="PROSITE" id="PS50902">
    <property type="entry name" value="FLAVODOXIN_LIKE"/>
    <property type="match status" value="1"/>
</dbReference>
<protein>
    <submittedName>
        <fullName evidence="1">Flavodoxin domain-containing protein</fullName>
    </submittedName>
</protein>
<reference evidence="1 2" key="1">
    <citation type="submission" date="2020-05" db="EMBL/GenBank/DDBJ databases">
        <title>Draft Genome Sequence of Bifidobacterium longum subsp. Infantis BI-G201, a Commercialization Strain.</title>
        <authorList>
            <person name="Song J."/>
            <person name="Xu Y."/>
            <person name="Han D."/>
            <person name="Teng Q."/>
            <person name="Jiang D."/>
            <person name="Liu Q."/>
        </authorList>
    </citation>
    <scope>NUCLEOTIDE SEQUENCE [LARGE SCALE GENOMIC DNA]</scope>
    <source>
        <strain evidence="1 2">BI-G201</strain>
    </source>
</reference>
<proteinExistence type="predicted"/>
<name>A0A7D5BRH3_BIFLI</name>
<comment type="caution">
    <text evidence="1">The sequence shown here is derived from an EMBL/GenBank/DDBJ whole genome shotgun (WGS) entry which is preliminary data.</text>
</comment>
<dbReference type="RefSeq" id="WP_136527159.1">
    <property type="nucleotide sequence ID" value="NZ_CP054425.1"/>
</dbReference>
<dbReference type="SUPFAM" id="SSF52218">
    <property type="entry name" value="Flavoproteins"/>
    <property type="match status" value="1"/>
</dbReference>
<dbReference type="InterPro" id="IPR008254">
    <property type="entry name" value="Flavodoxin/NO_synth"/>
</dbReference>
<dbReference type="Pfam" id="PF00258">
    <property type="entry name" value="Flavodoxin_1"/>
    <property type="match status" value="1"/>
</dbReference>
<gene>
    <name evidence="1" type="ORF">HNS28_10355</name>
</gene>
<organism evidence="1 2">
    <name type="scientific">Bifidobacterium longum subsp. infantis</name>
    <dbReference type="NCBI Taxonomy" id="1682"/>
    <lineage>
        <taxon>Bacteria</taxon>
        <taxon>Bacillati</taxon>
        <taxon>Actinomycetota</taxon>
        <taxon>Actinomycetes</taxon>
        <taxon>Bifidobacteriales</taxon>
        <taxon>Bifidobacteriaceae</taxon>
        <taxon>Bifidobacterium</taxon>
    </lineage>
</organism>
<dbReference type="Proteomes" id="UP000551316">
    <property type="component" value="Unassembled WGS sequence"/>
</dbReference>
<evidence type="ECO:0000313" key="1">
    <source>
        <dbReference type="EMBL" id="NQX51802.1"/>
    </source>
</evidence>
<dbReference type="InterPro" id="IPR029039">
    <property type="entry name" value="Flavoprotein-like_sf"/>
</dbReference>
<dbReference type="AlphaFoldDB" id="A0A7D5BRH3"/>